<feature type="repeat" description="ANK" evidence="3">
    <location>
        <begin position="770"/>
        <end position="802"/>
    </location>
</feature>
<feature type="repeat" description="ANK" evidence="3">
    <location>
        <begin position="567"/>
        <end position="599"/>
    </location>
</feature>
<dbReference type="Gene3D" id="1.10.510.10">
    <property type="entry name" value="Transferase(Phosphotransferase) domain 1"/>
    <property type="match status" value="1"/>
</dbReference>
<keyword evidence="6" id="KW-1185">Reference proteome</keyword>
<dbReference type="Proteomes" id="UP000701801">
    <property type="component" value="Unassembled WGS sequence"/>
</dbReference>
<dbReference type="PROSITE" id="PS50088">
    <property type="entry name" value="ANK_REPEAT"/>
    <property type="match status" value="4"/>
</dbReference>
<dbReference type="InterPro" id="IPR036770">
    <property type="entry name" value="Ankyrin_rpt-contain_sf"/>
</dbReference>
<evidence type="ECO:0000313" key="5">
    <source>
        <dbReference type="EMBL" id="CAG8976204.1"/>
    </source>
</evidence>
<gene>
    <name evidence="5" type="ORF">HYALB_00011135</name>
</gene>
<dbReference type="SMART" id="SM00248">
    <property type="entry name" value="ANK"/>
    <property type="match status" value="9"/>
</dbReference>
<dbReference type="SMART" id="SM00220">
    <property type="entry name" value="S_TKc"/>
    <property type="match status" value="1"/>
</dbReference>
<dbReference type="PANTHER" id="PTHR24198">
    <property type="entry name" value="ANKYRIN REPEAT AND PROTEIN KINASE DOMAIN-CONTAINING PROTEIN"/>
    <property type="match status" value="1"/>
</dbReference>
<dbReference type="Gene3D" id="1.25.40.20">
    <property type="entry name" value="Ankyrin repeat-containing domain"/>
    <property type="match status" value="3"/>
</dbReference>
<dbReference type="PROSITE" id="PS50297">
    <property type="entry name" value="ANK_REP_REGION"/>
    <property type="match status" value="3"/>
</dbReference>
<dbReference type="Pfam" id="PF12796">
    <property type="entry name" value="Ank_2"/>
    <property type="match status" value="2"/>
</dbReference>
<dbReference type="Pfam" id="PF00023">
    <property type="entry name" value="Ank"/>
    <property type="match status" value="1"/>
</dbReference>
<dbReference type="OrthoDB" id="3253298at2759"/>
<organism evidence="5 6">
    <name type="scientific">Hymenoscyphus albidus</name>
    <dbReference type="NCBI Taxonomy" id="595503"/>
    <lineage>
        <taxon>Eukaryota</taxon>
        <taxon>Fungi</taxon>
        <taxon>Dikarya</taxon>
        <taxon>Ascomycota</taxon>
        <taxon>Pezizomycotina</taxon>
        <taxon>Leotiomycetes</taxon>
        <taxon>Helotiales</taxon>
        <taxon>Helotiaceae</taxon>
        <taxon>Hymenoscyphus</taxon>
    </lineage>
</organism>
<evidence type="ECO:0000256" key="3">
    <source>
        <dbReference type="PROSITE-ProRule" id="PRU00023"/>
    </source>
</evidence>
<evidence type="ECO:0000256" key="1">
    <source>
        <dbReference type="ARBA" id="ARBA00022737"/>
    </source>
</evidence>
<comment type="caution">
    <text evidence="5">The sequence shown here is derived from an EMBL/GenBank/DDBJ whole genome shotgun (WGS) entry which is preliminary data.</text>
</comment>
<dbReference type="Pfam" id="PF00069">
    <property type="entry name" value="Pkinase"/>
    <property type="match status" value="1"/>
</dbReference>
<protein>
    <recommendedName>
        <fullName evidence="4">Protein kinase domain-containing protein</fullName>
    </recommendedName>
</protein>
<dbReference type="SUPFAM" id="SSF56112">
    <property type="entry name" value="Protein kinase-like (PK-like)"/>
    <property type="match status" value="1"/>
</dbReference>
<dbReference type="PROSITE" id="PS00108">
    <property type="entry name" value="PROTEIN_KINASE_ST"/>
    <property type="match status" value="1"/>
</dbReference>
<dbReference type="GO" id="GO:0005524">
    <property type="term" value="F:ATP binding"/>
    <property type="evidence" value="ECO:0007669"/>
    <property type="project" value="InterPro"/>
</dbReference>
<evidence type="ECO:0000259" key="4">
    <source>
        <dbReference type="PROSITE" id="PS50011"/>
    </source>
</evidence>
<evidence type="ECO:0000256" key="2">
    <source>
        <dbReference type="ARBA" id="ARBA00023043"/>
    </source>
</evidence>
<evidence type="ECO:0000313" key="6">
    <source>
        <dbReference type="Proteomes" id="UP000701801"/>
    </source>
</evidence>
<dbReference type="InterPro" id="IPR000719">
    <property type="entry name" value="Prot_kinase_dom"/>
</dbReference>
<dbReference type="InterPro" id="IPR008271">
    <property type="entry name" value="Ser/Thr_kinase_AS"/>
</dbReference>
<dbReference type="AlphaFoldDB" id="A0A9N9LJ94"/>
<dbReference type="GO" id="GO:0004672">
    <property type="term" value="F:protein kinase activity"/>
    <property type="evidence" value="ECO:0007669"/>
    <property type="project" value="InterPro"/>
</dbReference>
<feature type="repeat" description="ANK" evidence="3">
    <location>
        <begin position="909"/>
        <end position="941"/>
    </location>
</feature>
<keyword evidence="1" id="KW-0677">Repeat</keyword>
<proteinExistence type="predicted"/>
<accession>A0A9N9LJ94</accession>
<dbReference type="InterPro" id="IPR002110">
    <property type="entry name" value="Ankyrin_rpt"/>
</dbReference>
<name>A0A9N9LJ94_9HELO</name>
<dbReference type="EMBL" id="CAJVRM010000166">
    <property type="protein sequence ID" value="CAG8976204.1"/>
    <property type="molecule type" value="Genomic_DNA"/>
</dbReference>
<dbReference type="PANTHER" id="PTHR24198:SF165">
    <property type="entry name" value="ANKYRIN REPEAT-CONTAINING PROTEIN-RELATED"/>
    <property type="match status" value="1"/>
</dbReference>
<sequence>MASLERLAEVLWREVQILSYEPLRDASTIVNALGYSWGPNEDLPCIVIEHASYGTLDKFLHARGSFIDGGWDLCRSLCLDVAVALGVLHSNGIIHGDVKVENVLVYSHEAKYATAKLSDFGHSIFSSAAGEPISYLGTPMYNPPEVLRLESYTTSTGLTTMEQLSKCDVWAFGLMVWCTINAGKGYFQDQWLSQGRKFTDKLDFLINHQSDYLQLASSEFLRDSEVFSSAPGSIKLLFNSLLWNCLYGQNEQRCTMREASILLDTGRDWQHFESNAFRQESTDLQKASFGVFQVLDCIDSDIPWHFRQALVKDLLKLEDIRQAHSSNSNDSPTSCYITGHELIGYHKEPIENINQTGVLATCYATSFGVAFSLENMFKNLQKDGMTSGHTGVFIERIKQAHSMSLDGDVQKDIEGDWQDDAWFSKSIHSFQTAMYKEHRLKMDRARFQSLDFELHNRSSYDALLNTAGKFPDSNLEIYCRDGLQYLRPFLHFAVGMDDEKLAQKLIQHGANVDQQDSEERTALFEACAVGNNEIEKVGIALVMAGADLEVSIHQGKAWNLGWHGISISGTPLHVAVSCRNAEAIRVLLQQGANVNHRVTFRSPLDTATAYHLPDICELLIKKGAKVERYWVTGRSPLHSFGDSSLSPSYARLLLRHGSNIQSPNIYGDTALLIAVKDRADDVHAMKVILKQYDILCLPIDKSLIFPAIEASSFNNSCSKISELLAHGFEQTLQNSDGNMILHHCVVKGAAAALRMLATDSTLDLEVRNREGYTPLHLACVMDSIGCLAILCENGASVNSQVDGSKDLALSLALSSGSIEAFYILLQNNADPWLGTQASRGPTILHRICSRKLNSQAQAMNPFFLGSQNFIKLHVPPTSLLSEIMSHGSSEVFLSVGMRDSGLLNARNHRGCTGLHVAVESADLAAVEILLHEGADKNLSDDFGLKPLDYVDLTMSSYKRWRGGYSAKFDDIFIEIRLLLQDSGSPKEVLQSS</sequence>
<feature type="domain" description="Protein kinase" evidence="4">
    <location>
        <begin position="1"/>
        <end position="263"/>
    </location>
</feature>
<feature type="repeat" description="ANK" evidence="3">
    <location>
        <begin position="490"/>
        <end position="517"/>
    </location>
</feature>
<dbReference type="SUPFAM" id="SSF48403">
    <property type="entry name" value="Ankyrin repeat"/>
    <property type="match status" value="2"/>
</dbReference>
<keyword evidence="2 3" id="KW-0040">ANK repeat</keyword>
<dbReference type="InterPro" id="IPR011009">
    <property type="entry name" value="Kinase-like_dom_sf"/>
</dbReference>
<reference evidence="5" key="1">
    <citation type="submission" date="2021-07" db="EMBL/GenBank/DDBJ databases">
        <authorList>
            <person name="Durling M."/>
        </authorList>
    </citation>
    <scope>NUCLEOTIDE SEQUENCE</scope>
</reference>
<dbReference type="PROSITE" id="PS50011">
    <property type="entry name" value="PROTEIN_KINASE_DOM"/>
    <property type="match status" value="1"/>
</dbReference>